<evidence type="ECO:0000313" key="2">
    <source>
        <dbReference type="EMBL" id="TDC88300.1"/>
    </source>
</evidence>
<dbReference type="Proteomes" id="UP000294744">
    <property type="component" value="Unassembled WGS sequence"/>
</dbReference>
<gene>
    <name evidence="2" type="ORF">E1161_23960</name>
</gene>
<sequence length="667" mass="69364">MTDAWLHAAPLWAAAVVWLVPTGLPIASAIGLRGCAVWAAAPALAVATLSVAAVVAEAASVRWSPVVALGAVVLATLLALAVNGLVGRRPAPERRTVRACAAGGVLAAALLGGIALVLALRTPAALSQSFDAVFHYTALAAIRDSGAASSLTLGALGVPGAPPRFYPAAWHDVTALVLATVGGAVPAGANAVAGVVAVVVWPLACVFLARQVFGPRPGTLAVTGLYSVGFTAFPWGLLKWGVLWPNLLGMSLVPVALGLVLAVTGRAVDDAVGRPRALVLLPVTLVGMALAHPNTVVCLVVLASVLVLVSTAQRAREHGAHGRVVRAGWTVAAAVVVPVLLLTGLRATPLGREVAAVWWAPTTTTTGAVGEVLLHATHGRPAEWLLAAVVLVGVARSLRDPALRWLTAAHAVSAALFVMAASVQSPWTMVLTGFWYSDSWRIAAMLPITGVPLAVLGTVVIAERLRERIDLRVAVPVGATTLLIALVLAGATKGMHLGRTALVVHSSFAPEDAPATNLVSPEEAEFFARIRHRIEPDAVVANNPWDGSALLWPLQGRRVLFGQLDGRKQTAEQDYLAQNLVFAASDPRACQIAAKLGVRYLLVGEVHFWPTDPRVDDYPGVRDPGRLPGFRLVERQGGLALFALSSCSESSNLDSSALPPDGRRGTR</sequence>
<feature type="transmembrane region" description="Helical" evidence="1">
    <location>
        <begin position="66"/>
        <end position="87"/>
    </location>
</feature>
<dbReference type="Pfam" id="PF20176">
    <property type="entry name" value="DUF6541"/>
    <property type="match status" value="1"/>
</dbReference>
<dbReference type="EMBL" id="SMKV01000044">
    <property type="protein sequence ID" value="TDC88300.1"/>
    <property type="molecule type" value="Genomic_DNA"/>
</dbReference>
<keyword evidence="3" id="KW-1185">Reference proteome</keyword>
<dbReference type="RefSeq" id="WP_132626989.1">
    <property type="nucleotide sequence ID" value="NZ_SMKV01000044.1"/>
</dbReference>
<organism evidence="2 3">
    <name type="scientific">Saccharopolyspora aridisoli</name>
    <dbReference type="NCBI Taxonomy" id="2530385"/>
    <lineage>
        <taxon>Bacteria</taxon>
        <taxon>Bacillati</taxon>
        <taxon>Actinomycetota</taxon>
        <taxon>Actinomycetes</taxon>
        <taxon>Pseudonocardiales</taxon>
        <taxon>Pseudonocardiaceae</taxon>
        <taxon>Saccharopolyspora</taxon>
    </lineage>
</organism>
<feature type="transmembrane region" description="Helical" evidence="1">
    <location>
        <begin position="220"/>
        <end position="237"/>
    </location>
</feature>
<feature type="transmembrane region" description="Helical" evidence="1">
    <location>
        <begin position="277"/>
        <end position="307"/>
    </location>
</feature>
<feature type="transmembrane region" description="Helical" evidence="1">
    <location>
        <begin position="327"/>
        <end position="345"/>
    </location>
</feature>
<evidence type="ECO:0000256" key="1">
    <source>
        <dbReference type="SAM" id="Phobius"/>
    </source>
</evidence>
<protein>
    <submittedName>
        <fullName evidence="2">Uncharacterized protein</fullName>
    </submittedName>
</protein>
<name>A0A4R4UAV7_9PSEU</name>
<feature type="transmembrane region" description="Helical" evidence="1">
    <location>
        <begin position="473"/>
        <end position="491"/>
    </location>
</feature>
<accession>A0A4R4UAV7</accession>
<proteinExistence type="predicted"/>
<feature type="transmembrane region" description="Helical" evidence="1">
    <location>
        <begin position="12"/>
        <end position="32"/>
    </location>
</feature>
<feature type="transmembrane region" description="Helical" evidence="1">
    <location>
        <begin position="39"/>
        <end position="60"/>
    </location>
</feature>
<comment type="caution">
    <text evidence="2">The sequence shown here is derived from an EMBL/GenBank/DDBJ whole genome shotgun (WGS) entry which is preliminary data.</text>
</comment>
<feature type="transmembrane region" description="Helical" evidence="1">
    <location>
        <begin position="99"/>
        <end position="120"/>
    </location>
</feature>
<keyword evidence="1" id="KW-0812">Transmembrane</keyword>
<evidence type="ECO:0000313" key="3">
    <source>
        <dbReference type="Proteomes" id="UP000294744"/>
    </source>
</evidence>
<keyword evidence="1" id="KW-0472">Membrane</keyword>
<feature type="transmembrane region" description="Helical" evidence="1">
    <location>
        <begin position="187"/>
        <end position="208"/>
    </location>
</feature>
<dbReference type="AlphaFoldDB" id="A0A4R4UAV7"/>
<keyword evidence="1" id="KW-1133">Transmembrane helix</keyword>
<dbReference type="InterPro" id="IPR046671">
    <property type="entry name" value="DUF6541"/>
</dbReference>
<feature type="transmembrane region" description="Helical" evidence="1">
    <location>
        <begin position="243"/>
        <end position="265"/>
    </location>
</feature>
<reference evidence="2 3" key="1">
    <citation type="submission" date="2019-03" db="EMBL/GenBank/DDBJ databases">
        <title>Draft genome sequences of novel Actinobacteria.</title>
        <authorList>
            <person name="Sahin N."/>
            <person name="Ay H."/>
            <person name="Saygin H."/>
        </authorList>
    </citation>
    <scope>NUCLEOTIDE SEQUENCE [LARGE SCALE GENOMIC DNA]</scope>
    <source>
        <strain evidence="2 3">16K404</strain>
    </source>
</reference>
<dbReference type="OrthoDB" id="3169698at2"/>
<feature type="transmembrane region" description="Helical" evidence="1">
    <location>
        <begin position="405"/>
        <end position="427"/>
    </location>
</feature>
<feature type="transmembrane region" description="Helical" evidence="1">
    <location>
        <begin position="439"/>
        <end position="461"/>
    </location>
</feature>